<organism evidence="2 3">
    <name type="scientific">Litoreibacter arenae DSM 19593</name>
    <dbReference type="NCBI Taxonomy" id="1123360"/>
    <lineage>
        <taxon>Bacteria</taxon>
        <taxon>Pseudomonadati</taxon>
        <taxon>Pseudomonadota</taxon>
        <taxon>Alphaproteobacteria</taxon>
        <taxon>Rhodobacterales</taxon>
        <taxon>Roseobacteraceae</taxon>
        <taxon>Litoreibacter</taxon>
    </lineage>
</organism>
<evidence type="ECO:0000256" key="1">
    <source>
        <dbReference type="SAM" id="MobiDB-lite"/>
    </source>
</evidence>
<comment type="caution">
    <text evidence="2">The sequence shown here is derived from an EMBL/GenBank/DDBJ whole genome shotgun (WGS) entry which is preliminary data.</text>
</comment>
<protein>
    <submittedName>
        <fullName evidence="2">Uncharacterized protein</fullName>
    </submittedName>
</protein>
<dbReference type="RefSeq" id="WP_021100503.1">
    <property type="nucleotide sequence ID" value="NZ_KE557306.1"/>
</dbReference>
<dbReference type="SUPFAM" id="SSF57938">
    <property type="entry name" value="DnaJ/Hsp40 cysteine-rich domain"/>
    <property type="match status" value="1"/>
</dbReference>
<proteinExistence type="predicted"/>
<dbReference type="Proteomes" id="UP000015351">
    <property type="component" value="Unassembled WGS sequence"/>
</dbReference>
<accession>S9QHV7</accession>
<evidence type="ECO:0000313" key="3">
    <source>
        <dbReference type="Proteomes" id="UP000015351"/>
    </source>
</evidence>
<name>S9QHV7_9RHOB</name>
<dbReference type="InterPro" id="IPR036410">
    <property type="entry name" value="HSP_DnaJ_Cys-rich_dom_sf"/>
</dbReference>
<dbReference type="OrthoDB" id="9828066at2"/>
<evidence type="ECO:0000313" key="2">
    <source>
        <dbReference type="EMBL" id="EPX79123.1"/>
    </source>
</evidence>
<reference evidence="3" key="1">
    <citation type="journal article" date="2013" name="Stand. Genomic Sci.">
        <title>Genome sequence of the Litoreibacter arenae type strain (DSM 19593(T)), a member of the Roseobacter clade isolated from sea sand.</title>
        <authorList>
            <person name="Riedel T."/>
            <person name="Fiebig A."/>
            <person name="Petersen J."/>
            <person name="Gronow S."/>
            <person name="Kyrpides N.C."/>
            <person name="Goker M."/>
            <person name="Klenk H.P."/>
        </authorList>
    </citation>
    <scope>NUCLEOTIDE SEQUENCE [LARGE SCALE GENOMIC DNA]</scope>
    <source>
        <strain evidence="3">DSM 19593</strain>
    </source>
</reference>
<dbReference type="EMBL" id="AONI01000010">
    <property type="protein sequence ID" value="EPX79123.1"/>
    <property type="molecule type" value="Genomic_DNA"/>
</dbReference>
<keyword evidence="3" id="KW-1185">Reference proteome</keyword>
<dbReference type="STRING" id="1123360.thalar_01942"/>
<sequence>MAAAKSPLWAELLKAAARGYINAKQKQIEEERAAAQSKQEPAPRQSAVPRNPIDDMERIPGESKVDFVLRKNKVLSHHLEGQRRIREEEQAWKTKLAKMRMGYFDDGPSGKSDERTRECGACNGRGRYMGVHGDTYCDNCFGTGRVRRHVIK</sequence>
<dbReference type="HOGENOM" id="CLU_1720102_0_0_5"/>
<feature type="region of interest" description="Disordered" evidence="1">
    <location>
        <begin position="30"/>
        <end position="59"/>
    </location>
</feature>
<dbReference type="Gene3D" id="6.20.20.10">
    <property type="match status" value="1"/>
</dbReference>
<dbReference type="AlphaFoldDB" id="S9QHV7"/>
<gene>
    <name evidence="2" type="ORF">thalar_01942</name>
</gene>